<dbReference type="InterPro" id="IPR016162">
    <property type="entry name" value="Ald_DH_N"/>
</dbReference>
<dbReference type="AlphaFoldDB" id="A0A5B6WWA4"/>
<dbReference type="OrthoDB" id="440325at2759"/>
<dbReference type="GO" id="GO:0005737">
    <property type="term" value="C:cytoplasm"/>
    <property type="evidence" value="ECO:0007669"/>
    <property type="project" value="TreeGrafter"/>
</dbReference>
<gene>
    <name evidence="2" type="ORF">EPI10_007027</name>
</gene>
<keyword evidence="1" id="KW-0560">Oxidoreductase</keyword>
<comment type="caution">
    <text evidence="2">The sequence shown here is derived from an EMBL/GenBank/DDBJ whole genome shotgun (WGS) entry which is preliminary data.</text>
</comment>
<dbReference type="SUPFAM" id="SSF53720">
    <property type="entry name" value="ALDH-like"/>
    <property type="match status" value="1"/>
</dbReference>
<sequence>MTSEVENKPVFCTESAKELVKELRASVATGKTKSYEWRLTQLNAMVKMMEEEEPQIVAALHDDLSKPELESSIYEAALVIGALTEIDYCCEDNCSFD</sequence>
<evidence type="ECO:0000313" key="2">
    <source>
        <dbReference type="EMBL" id="KAA3484977.1"/>
    </source>
</evidence>
<organism evidence="2 3">
    <name type="scientific">Gossypium australe</name>
    <dbReference type="NCBI Taxonomy" id="47621"/>
    <lineage>
        <taxon>Eukaryota</taxon>
        <taxon>Viridiplantae</taxon>
        <taxon>Streptophyta</taxon>
        <taxon>Embryophyta</taxon>
        <taxon>Tracheophyta</taxon>
        <taxon>Spermatophyta</taxon>
        <taxon>Magnoliopsida</taxon>
        <taxon>eudicotyledons</taxon>
        <taxon>Gunneridae</taxon>
        <taxon>Pentapetalae</taxon>
        <taxon>rosids</taxon>
        <taxon>malvids</taxon>
        <taxon>Malvales</taxon>
        <taxon>Malvaceae</taxon>
        <taxon>Malvoideae</taxon>
        <taxon>Gossypium</taxon>
    </lineage>
</organism>
<accession>A0A5B6WWA4</accession>
<evidence type="ECO:0000256" key="1">
    <source>
        <dbReference type="ARBA" id="ARBA00023002"/>
    </source>
</evidence>
<dbReference type="InterPro" id="IPR016161">
    <property type="entry name" value="Ald_DH/histidinol_DH"/>
</dbReference>
<name>A0A5B6WWA4_9ROSI</name>
<proteinExistence type="predicted"/>
<protein>
    <submittedName>
        <fullName evidence="2">Aldehyde dehydrogenase family 3 member H1-like isoform X1</fullName>
    </submittedName>
</protein>
<dbReference type="Gene3D" id="3.40.605.10">
    <property type="entry name" value="Aldehyde Dehydrogenase, Chain A, domain 1"/>
    <property type="match status" value="1"/>
</dbReference>
<dbReference type="PANTHER" id="PTHR43570">
    <property type="entry name" value="ALDEHYDE DEHYDROGENASE"/>
    <property type="match status" value="1"/>
</dbReference>
<dbReference type="PANTHER" id="PTHR43570:SF16">
    <property type="entry name" value="ALDEHYDE DEHYDROGENASE TYPE III, ISOFORM Q"/>
    <property type="match status" value="1"/>
</dbReference>
<dbReference type="GO" id="GO:0004029">
    <property type="term" value="F:aldehyde dehydrogenase (NAD+) activity"/>
    <property type="evidence" value="ECO:0007669"/>
    <property type="project" value="TreeGrafter"/>
</dbReference>
<evidence type="ECO:0000313" key="3">
    <source>
        <dbReference type="Proteomes" id="UP000325315"/>
    </source>
</evidence>
<reference evidence="3" key="1">
    <citation type="journal article" date="2019" name="Plant Biotechnol. J.">
        <title>Genome sequencing of the Australian wild diploid species Gossypium australe highlights disease resistance and delayed gland morphogenesis.</title>
        <authorList>
            <person name="Cai Y."/>
            <person name="Cai X."/>
            <person name="Wang Q."/>
            <person name="Wang P."/>
            <person name="Zhang Y."/>
            <person name="Cai C."/>
            <person name="Xu Y."/>
            <person name="Wang K."/>
            <person name="Zhou Z."/>
            <person name="Wang C."/>
            <person name="Geng S."/>
            <person name="Li B."/>
            <person name="Dong Q."/>
            <person name="Hou Y."/>
            <person name="Wang H."/>
            <person name="Ai P."/>
            <person name="Liu Z."/>
            <person name="Yi F."/>
            <person name="Sun M."/>
            <person name="An G."/>
            <person name="Cheng J."/>
            <person name="Zhang Y."/>
            <person name="Shi Q."/>
            <person name="Xie Y."/>
            <person name="Shi X."/>
            <person name="Chang Y."/>
            <person name="Huang F."/>
            <person name="Chen Y."/>
            <person name="Hong S."/>
            <person name="Mi L."/>
            <person name="Sun Q."/>
            <person name="Zhang L."/>
            <person name="Zhou B."/>
            <person name="Peng R."/>
            <person name="Zhang X."/>
            <person name="Liu F."/>
        </authorList>
    </citation>
    <scope>NUCLEOTIDE SEQUENCE [LARGE SCALE GENOMIC DNA]</scope>
    <source>
        <strain evidence="3">cv. PA1801</strain>
    </source>
</reference>
<dbReference type="InterPro" id="IPR012394">
    <property type="entry name" value="Aldehyde_DH_NAD(P)"/>
</dbReference>
<dbReference type="Proteomes" id="UP000325315">
    <property type="component" value="Unassembled WGS sequence"/>
</dbReference>
<keyword evidence="3" id="KW-1185">Reference proteome</keyword>
<dbReference type="GO" id="GO:0006081">
    <property type="term" value="P:aldehyde metabolic process"/>
    <property type="evidence" value="ECO:0007669"/>
    <property type="project" value="InterPro"/>
</dbReference>
<dbReference type="EMBL" id="SMMG02000002">
    <property type="protein sequence ID" value="KAA3484977.1"/>
    <property type="molecule type" value="Genomic_DNA"/>
</dbReference>